<sequence>MKKLFLHSLTPILLSSFTISCTKNIEQKQEKNLKNESKLYENVHIAKMLKSYTSNKSDVANIYISQQENIPYSKFSELKYAFVYDPIFISKSVHNVGGEYQYLANTSKNVIKNTLSKDWYWTLNNIDKFKFIFNPYGDRYRAFNTEEKLFKHVKNELGSLIYSIKNITPTKLISIPFQEIKQVAKYNKFQEKETWYLVYNNVALRIFKYKYNGNVVIQIHPDLLYFKDSKNIENDLKSIEKEIYEKRKSKFESAYKEEKESAMAFDDEEFNEEQFIQQYTDDKFMEFQGIYQYNDYFVDALNAHNKINSNSNDFHKDQFNIIRFSMRFVNE</sequence>
<reference evidence="1 2" key="1">
    <citation type="submission" date="2019-01" db="EMBL/GenBank/DDBJ databases">
        <authorList>
            <consortium name="Pathogen Informatics"/>
        </authorList>
    </citation>
    <scope>NUCLEOTIDE SEQUENCE [LARGE SCALE GENOMIC DNA]</scope>
    <source>
        <strain evidence="1 2">NCTC10122</strain>
    </source>
</reference>
<name>A0A449A9Q6_9BACT</name>
<evidence type="ECO:0000313" key="1">
    <source>
        <dbReference type="EMBL" id="VEU61019.1"/>
    </source>
</evidence>
<evidence type="ECO:0008006" key="3">
    <source>
        <dbReference type="Google" id="ProtNLM"/>
    </source>
</evidence>
<dbReference type="NCBIfam" id="TIGR04313">
    <property type="entry name" value="aro_clust_Mycop"/>
    <property type="match status" value="1"/>
</dbReference>
<evidence type="ECO:0000313" key="2">
    <source>
        <dbReference type="Proteomes" id="UP000290942"/>
    </source>
</evidence>
<dbReference type="InterPro" id="IPR027593">
    <property type="entry name" value="Aro_clust"/>
</dbReference>
<organism evidence="1 2">
    <name type="scientific">Mycoplasmopsis bovigenitalium</name>
    <dbReference type="NCBI Taxonomy" id="2112"/>
    <lineage>
        <taxon>Bacteria</taxon>
        <taxon>Bacillati</taxon>
        <taxon>Mycoplasmatota</taxon>
        <taxon>Mycoplasmoidales</taxon>
        <taxon>Metamycoplasmataceae</taxon>
        <taxon>Mycoplasmopsis</taxon>
    </lineage>
</organism>
<protein>
    <recommendedName>
        <fullName evidence="3">Lipoprotein</fullName>
    </recommendedName>
</protein>
<dbReference type="PROSITE" id="PS51257">
    <property type="entry name" value="PROKAR_LIPOPROTEIN"/>
    <property type="match status" value="1"/>
</dbReference>
<dbReference type="Proteomes" id="UP000290942">
    <property type="component" value="Chromosome"/>
</dbReference>
<gene>
    <name evidence="1" type="ORF">NCTC10122_00598</name>
</gene>
<proteinExistence type="predicted"/>
<accession>A0A449A9Q6</accession>
<dbReference type="EMBL" id="LR214970">
    <property type="protein sequence ID" value="VEU61019.1"/>
    <property type="molecule type" value="Genomic_DNA"/>
</dbReference>
<dbReference type="AlphaFoldDB" id="A0A449A9Q6"/>
<dbReference type="RefSeq" id="WP_129687842.1">
    <property type="nucleotide sequence ID" value="NZ_LR214970.1"/>
</dbReference>